<feature type="transmembrane region" description="Helical" evidence="5">
    <location>
        <begin position="62"/>
        <end position="82"/>
    </location>
</feature>
<dbReference type="PANTHER" id="PTHR46641:SF2">
    <property type="entry name" value="FMRFAMIDE RECEPTOR"/>
    <property type="match status" value="1"/>
</dbReference>
<dbReference type="InterPro" id="IPR000276">
    <property type="entry name" value="GPCR_Rhodpsn"/>
</dbReference>
<dbReference type="SUPFAM" id="SSF81321">
    <property type="entry name" value="Family A G protein-coupled receptor-like"/>
    <property type="match status" value="1"/>
</dbReference>
<sequence>MEIFSDGGSVHSLTNQTVLMLYDNLTAETSSQSGMTEGICIDNSTDEYQHFYRTAQYITGMIIYPVLCIIGITGNVLALVILSHKNMATSTNMYLSALAVSDTIKLLNDLLYFIMLVISTDNPSAGQRMMISLYPFAHYIFNMSVCVTAWLTVSVAVERYISVCYPTQAKQLCTIPRARLVCIAVFVIMILLSLPSALRYKPMVSFDSTHNVSCHVIGLTELGANNAFMVPYQWIQNSLRSIIPLIVLIYLNVRIINELRKERVKGKKLSSRNKITLMLIIIIVVFVVCITPDAIMSTFFGFGYVDESNLVKGIREITDSLLAVNSAFNFLLYCSLSTAFRNTLLTLFCGCKNEWHNRIMKRSIRNGSLIRGEKNGRKNYNTGEETHV</sequence>
<dbReference type="Pfam" id="PF00001">
    <property type="entry name" value="7tm_1"/>
    <property type="match status" value="1"/>
</dbReference>
<reference evidence="7 8" key="1">
    <citation type="submission" date="2024-01" db="EMBL/GenBank/DDBJ databases">
        <title>The genome of the rayed Mediterranean limpet Patella caerulea (Linnaeus, 1758).</title>
        <authorList>
            <person name="Anh-Thu Weber A."/>
            <person name="Halstead-Nussloch G."/>
        </authorList>
    </citation>
    <scope>NUCLEOTIDE SEQUENCE [LARGE SCALE GENOMIC DNA]</scope>
    <source>
        <strain evidence="7">AATW-2023a</strain>
        <tissue evidence="7">Whole specimen</tissue>
    </source>
</reference>
<feature type="transmembrane region" description="Helical" evidence="5">
    <location>
        <begin position="238"/>
        <end position="256"/>
    </location>
</feature>
<evidence type="ECO:0000256" key="4">
    <source>
        <dbReference type="ARBA" id="ARBA00023136"/>
    </source>
</evidence>
<dbReference type="Gene3D" id="1.20.1070.10">
    <property type="entry name" value="Rhodopsin 7-helix transmembrane proteins"/>
    <property type="match status" value="1"/>
</dbReference>
<keyword evidence="8" id="KW-1185">Reference proteome</keyword>
<evidence type="ECO:0000256" key="2">
    <source>
        <dbReference type="ARBA" id="ARBA00022692"/>
    </source>
</evidence>
<keyword evidence="4 5" id="KW-0472">Membrane</keyword>
<protein>
    <recommendedName>
        <fullName evidence="6">G-protein coupled receptors family 1 profile domain-containing protein</fullName>
    </recommendedName>
</protein>
<dbReference type="GO" id="GO:0016020">
    <property type="term" value="C:membrane"/>
    <property type="evidence" value="ECO:0007669"/>
    <property type="project" value="UniProtKB-SubCell"/>
</dbReference>
<dbReference type="GO" id="GO:0004930">
    <property type="term" value="F:G protein-coupled receptor activity"/>
    <property type="evidence" value="ECO:0007669"/>
    <property type="project" value="InterPro"/>
</dbReference>
<comment type="subcellular location">
    <subcellularLocation>
        <location evidence="1">Membrane</location>
    </subcellularLocation>
</comment>
<keyword evidence="3 5" id="KW-1133">Transmembrane helix</keyword>
<name>A0AAN8JNM6_PATCE</name>
<evidence type="ECO:0000259" key="6">
    <source>
        <dbReference type="PROSITE" id="PS50262"/>
    </source>
</evidence>
<evidence type="ECO:0000256" key="5">
    <source>
        <dbReference type="SAM" id="Phobius"/>
    </source>
</evidence>
<dbReference type="InterPro" id="IPR052954">
    <property type="entry name" value="GPCR-Ligand_Int"/>
</dbReference>
<feature type="transmembrane region" description="Helical" evidence="5">
    <location>
        <begin position="94"/>
        <end position="116"/>
    </location>
</feature>
<dbReference type="EMBL" id="JAZGQO010000007">
    <property type="protein sequence ID" value="KAK6181457.1"/>
    <property type="molecule type" value="Genomic_DNA"/>
</dbReference>
<dbReference type="PROSITE" id="PS50262">
    <property type="entry name" value="G_PROTEIN_RECEP_F1_2"/>
    <property type="match status" value="1"/>
</dbReference>
<gene>
    <name evidence="7" type="ORF">SNE40_009302</name>
</gene>
<comment type="caution">
    <text evidence="7">The sequence shown here is derived from an EMBL/GenBank/DDBJ whole genome shotgun (WGS) entry which is preliminary data.</text>
</comment>
<feature type="transmembrane region" description="Helical" evidence="5">
    <location>
        <begin position="178"/>
        <end position="198"/>
    </location>
</feature>
<keyword evidence="2 5" id="KW-0812">Transmembrane</keyword>
<dbReference type="PANTHER" id="PTHR46641">
    <property type="entry name" value="FMRFAMIDE RECEPTOR-RELATED"/>
    <property type="match status" value="1"/>
</dbReference>
<feature type="domain" description="G-protein coupled receptors family 1 profile" evidence="6">
    <location>
        <begin position="74"/>
        <end position="333"/>
    </location>
</feature>
<feature type="transmembrane region" description="Helical" evidence="5">
    <location>
        <begin position="136"/>
        <end position="157"/>
    </location>
</feature>
<evidence type="ECO:0000256" key="3">
    <source>
        <dbReference type="ARBA" id="ARBA00022989"/>
    </source>
</evidence>
<dbReference type="AlphaFoldDB" id="A0AAN8JNM6"/>
<evidence type="ECO:0000313" key="8">
    <source>
        <dbReference type="Proteomes" id="UP001347796"/>
    </source>
</evidence>
<evidence type="ECO:0000313" key="7">
    <source>
        <dbReference type="EMBL" id="KAK6181457.1"/>
    </source>
</evidence>
<proteinExistence type="predicted"/>
<dbReference type="PRINTS" id="PR00237">
    <property type="entry name" value="GPCRRHODOPSN"/>
</dbReference>
<dbReference type="CDD" id="cd14978">
    <property type="entry name" value="7tmA_FMRFamide_R-like"/>
    <property type="match status" value="1"/>
</dbReference>
<evidence type="ECO:0000256" key="1">
    <source>
        <dbReference type="ARBA" id="ARBA00004370"/>
    </source>
</evidence>
<organism evidence="7 8">
    <name type="scientific">Patella caerulea</name>
    <name type="common">Rayed Mediterranean limpet</name>
    <dbReference type="NCBI Taxonomy" id="87958"/>
    <lineage>
        <taxon>Eukaryota</taxon>
        <taxon>Metazoa</taxon>
        <taxon>Spiralia</taxon>
        <taxon>Lophotrochozoa</taxon>
        <taxon>Mollusca</taxon>
        <taxon>Gastropoda</taxon>
        <taxon>Patellogastropoda</taxon>
        <taxon>Patelloidea</taxon>
        <taxon>Patellidae</taxon>
        <taxon>Patella</taxon>
    </lineage>
</organism>
<feature type="transmembrane region" description="Helical" evidence="5">
    <location>
        <begin position="330"/>
        <end position="351"/>
    </location>
</feature>
<accession>A0AAN8JNM6</accession>
<dbReference type="Proteomes" id="UP001347796">
    <property type="component" value="Unassembled WGS sequence"/>
</dbReference>
<dbReference type="InterPro" id="IPR017452">
    <property type="entry name" value="GPCR_Rhodpsn_7TM"/>
</dbReference>
<feature type="transmembrane region" description="Helical" evidence="5">
    <location>
        <begin position="277"/>
        <end position="302"/>
    </location>
</feature>